<feature type="non-terminal residue" evidence="1">
    <location>
        <position position="1"/>
    </location>
</feature>
<dbReference type="AlphaFoldDB" id="F9DV56"/>
<protein>
    <submittedName>
        <fullName evidence="1">Uncharacterized protein</fullName>
    </submittedName>
</protein>
<accession>F9DV56</accession>
<evidence type="ECO:0000313" key="2">
    <source>
        <dbReference type="Proteomes" id="UP000005316"/>
    </source>
</evidence>
<evidence type="ECO:0000313" key="1">
    <source>
        <dbReference type="EMBL" id="EGQ23209.1"/>
    </source>
</evidence>
<gene>
    <name evidence="1" type="ORF">HMPREF9372_2687</name>
</gene>
<sequence>FCALNNIKRRRRLIVYETVWCVAVGEIFAREADWCGEWKGSFSFWIDVFQRKLGCFYEWNGSFEEAFCERLKSGLLGFLLIFM</sequence>
<dbReference type="RefSeq" id="WP_009499376.1">
    <property type="nucleotide sequence ID" value="NZ_GL982999.1"/>
</dbReference>
<proteinExistence type="predicted"/>
<reference evidence="1 2" key="1">
    <citation type="submission" date="2011-04" db="EMBL/GenBank/DDBJ databases">
        <authorList>
            <person name="Muzny D."/>
            <person name="Qin X."/>
            <person name="Deng J."/>
            <person name="Jiang H."/>
            <person name="Liu Y."/>
            <person name="Qu J."/>
            <person name="Song X.-Z."/>
            <person name="Zhang L."/>
            <person name="Thornton R."/>
            <person name="Coyle M."/>
            <person name="Francisco L."/>
            <person name="Jackson L."/>
            <person name="Javaid M."/>
            <person name="Korchina V."/>
            <person name="Kovar C."/>
            <person name="Mata R."/>
            <person name="Mathew T."/>
            <person name="Ngo R."/>
            <person name="Nguyen L."/>
            <person name="Nguyen N."/>
            <person name="Okwuonu G."/>
            <person name="Ongeri F."/>
            <person name="Pham C."/>
            <person name="Simmons D."/>
            <person name="Wilczek-Boney K."/>
            <person name="Hale W."/>
            <person name="Jakkamsetti A."/>
            <person name="Pham P."/>
            <person name="Ruth R."/>
            <person name="San Lucas F."/>
            <person name="Warren J."/>
            <person name="Zhang J."/>
            <person name="Zhao Z."/>
            <person name="Zhou C."/>
            <person name="Zhu D."/>
            <person name="Lee S."/>
            <person name="Bess C."/>
            <person name="Blankenburg K."/>
            <person name="Forbes L."/>
            <person name="Fu Q."/>
            <person name="Gubbala S."/>
            <person name="Hirani K."/>
            <person name="Jayaseelan J.C."/>
            <person name="Lara F."/>
            <person name="Munidasa M."/>
            <person name="Palculict T."/>
            <person name="Patil S."/>
            <person name="Pu L.-L."/>
            <person name="Saada N."/>
            <person name="Tang L."/>
            <person name="Weissenberger G."/>
            <person name="Zhu Y."/>
            <person name="Hemphill L."/>
            <person name="Shang Y."/>
            <person name="Youmans B."/>
            <person name="Ayvaz T."/>
            <person name="Ross M."/>
            <person name="Santibanez J."/>
            <person name="Aqrawi P."/>
            <person name="Gross S."/>
            <person name="Joshi V."/>
            <person name="Fowler G."/>
            <person name="Nazareth L."/>
            <person name="Reid J."/>
            <person name="Worley K."/>
            <person name="Petrosino J."/>
            <person name="Highlander S."/>
            <person name="Gibbs R."/>
        </authorList>
    </citation>
    <scope>NUCLEOTIDE SEQUENCE [LARGE SCALE GENOMIC DNA]</scope>
    <source>
        <strain evidence="1 2">2681</strain>
    </source>
</reference>
<organism evidence="1 2">
    <name type="scientific">Sporosarcina newyorkensis 2681</name>
    <dbReference type="NCBI Taxonomy" id="1027292"/>
    <lineage>
        <taxon>Bacteria</taxon>
        <taxon>Bacillati</taxon>
        <taxon>Bacillota</taxon>
        <taxon>Bacilli</taxon>
        <taxon>Bacillales</taxon>
        <taxon>Caryophanaceae</taxon>
        <taxon>Sporosarcina</taxon>
    </lineage>
</organism>
<dbReference type="Proteomes" id="UP000005316">
    <property type="component" value="Unassembled WGS sequence"/>
</dbReference>
<dbReference type="HOGENOM" id="CLU_2533009_0_0_9"/>
<name>F9DV56_9BACL</name>
<dbReference type="EMBL" id="AFPZ01000085">
    <property type="protein sequence ID" value="EGQ23209.1"/>
    <property type="molecule type" value="Genomic_DNA"/>
</dbReference>
<comment type="caution">
    <text evidence="1">The sequence shown here is derived from an EMBL/GenBank/DDBJ whole genome shotgun (WGS) entry which is preliminary data.</text>
</comment>